<evidence type="ECO:0000313" key="10">
    <source>
        <dbReference type="EMBL" id="MFI9104515.1"/>
    </source>
</evidence>
<reference evidence="10 11" key="1">
    <citation type="submission" date="2024-10" db="EMBL/GenBank/DDBJ databases">
        <title>The Natural Products Discovery Center: Release of the First 8490 Sequenced Strains for Exploring Actinobacteria Biosynthetic Diversity.</title>
        <authorList>
            <person name="Kalkreuter E."/>
            <person name="Kautsar S.A."/>
            <person name="Yang D."/>
            <person name="Bader C.D."/>
            <person name="Teijaro C.N."/>
            <person name="Fluegel L."/>
            <person name="Davis C.M."/>
            <person name="Simpson J.R."/>
            <person name="Lauterbach L."/>
            <person name="Steele A.D."/>
            <person name="Gui C."/>
            <person name="Meng S."/>
            <person name="Li G."/>
            <person name="Viehrig K."/>
            <person name="Ye F."/>
            <person name="Su P."/>
            <person name="Kiefer A.F."/>
            <person name="Nichols A."/>
            <person name="Cepeda A.J."/>
            <person name="Yan W."/>
            <person name="Fan B."/>
            <person name="Jiang Y."/>
            <person name="Adhikari A."/>
            <person name="Zheng C.-J."/>
            <person name="Schuster L."/>
            <person name="Cowan T.M."/>
            <person name="Smanski M.J."/>
            <person name="Chevrette M.G."/>
            <person name="De Carvalho L.P.S."/>
            <person name="Shen B."/>
        </authorList>
    </citation>
    <scope>NUCLEOTIDE SEQUENCE [LARGE SCALE GENOMIC DNA]</scope>
    <source>
        <strain evidence="10 11">NPDC053399</strain>
    </source>
</reference>
<feature type="domain" description="DUF2510" evidence="9">
    <location>
        <begin position="17"/>
        <end position="48"/>
    </location>
</feature>
<feature type="region of interest" description="Disordered" evidence="6">
    <location>
        <begin position="31"/>
        <end position="265"/>
    </location>
</feature>
<evidence type="ECO:0000259" key="9">
    <source>
        <dbReference type="Pfam" id="PF10708"/>
    </source>
</evidence>
<evidence type="ECO:0000256" key="6">
    <source>
        <dbReference type="SAM" id="MobiDB-lite"/>
    </source>
</evidence>
<evidence type="ECO:0000256" key="2">
    <source>
        <dbReference type="ARBA" id="ARBA00022475"/>
    </source>
</evidence>
<keyword evidence="3 7" id="KW-0812">Transmembrane</keyword>
<dbReference type="InterPro" id="IPR018929">
    <property type="entry name" value="DUF2510"/>
</dbReference>
<dbReference type="Pfam" id="PF06271">
    <property type="entry name" value="RDD"/>
    <property type="match status" value="1"/>
</dbReference>
<dbReference type="RefSeq" id="WP_399654895.1">
    <property type="nucleotide sequence ID" value="NZ_JBITYG010000009.1"/>
</dbReference>
<dbReference type="Pfam" id="PF10708">
    <property type="entry name" value="DUF2510"/>
    <property type="match status" value="1"/>
</dbReference>
<evidence type="ECO:0000313" key="11">
    <source>
        <dbReference type="Proteomes" id="UP001614394"/>
    </source>
</evidence>
<feature type="compositionally biased region" description="Low complexity" evidence="6">
    <location>
        <begin position="103"/>
        <end position="125"/>
    </location>
</feature>
<feature type="transmembrane region" description="Helical" evidence="7">
    <location>
        <begin position="312"/>
        <end position="330"/>
    </location>
</feature>
<keyword evidence="2" id="KW-1003">Cell membrane</keyword>
<dbReference type="Proteomes" id="UP001614394">
    <property type="component" value="Unassembled WGS sequence"/>
</dbReference>
<comment type="subcellular location">
    <subcellularLocation>
        <location evidence="1">Cell membrane</location>
        <topology evidence="1">Multi-pass membrane protein</topology>
    </subcellularLocation>
</comment>
<proteinExistence type="predicted"/>
<feature type="compositionally biased region" description="Low complexity" evidence="6">
    <location>
        <begin position="1"/>
        <end position="17"/>
    </location>
</feature>
<protein>
    <submittedName>
        <fullName evidence="10">RDD family protein</fullName>
    </submittedName>
</protein>
<feature type="compositionally biased region" description="Low complexity" evidence="6">
    <location>
        <begin position="148"/>
        <end position="179"/>
    </location>
</feature>
<keyword evidence="4 7" id="KW-1133">Transmembrane helix</keyword>
<gene>
    <name evidence="10" type="ORF">ACIGXA_28780</name>
</gene>
<feature type="domain" description="RDD" evidence="8">
    <location>
        <begin position="298"/>
        <end position="447"/>
    </location>
</feature>
<feature type="region of interest" description="Disordered" evidence="6">
    <location>
        <begin position="1"/>
        <end position="20"/>
    </location>
</feature>
<dbReference type="PANTHER" id="PTHR36115">
    <property type="entry name" value="PROLINE-RICH ANTIGEN HOMOLOG-RELATED"/>
    <property type="match status" value="1"/>
</dbReference>
<dbReference type="InterPro" id="IPR010432">
    <property type="entry name" value="RDD"/>
</dbReference>
<feature type="transmembrane region" description="Helical" evidence="7">
    <location>
        <begin position="413"/>
        <end position="434"/>
    </location>
</feature>
<evidence type="ECO:0000256" key="4">
    <source>
        <dbReference type="ARBA" id="ARBA00022989"/>
    </source>
</evidence>
<organism evidence="10 11">
    <name type="scientific">Streptomyces fildesensis</name>
    <dbReference type="NCBI Taxonomy" id="375757"/>
    <lineage>
        <taxon>Bacteria</taxon>
        <taxon>Bacillati</taxon>
        <taxon>Actinomycetota</taxon>
        <taxon>Actinomycetes</taxon>
        <taxon>Kitasatosporales</taxon>
        <taxon>Streptomycetaceae</taxon>
        <taxon>Streptomyces</taxon>
    </lineage>
</organism>
<feature type="compositionally biased region" description="Gly residues" evidence="6">
    <location>
        <begin position="244"/>
        <end position="263"/>
    </location>
</feature>
<evidence type="ECO:0000256" key="7">
    <source>
        <dbReference type="SAM" id="Phobius"/>
    </source>
</evidence>
<comment type="caution">
    <text evidence="10">The sequence shown here is derived from an EMBL/GenBank/DDBJ whole genome shotgun (WGS) entry which is preliminary data.</text>
</comment>
<dbReference type="EMBL" id="JBITYG010000009">
    <property type="protein sequence ID" value="MFI9104515.1"/>
    <property type="molecule type" value="Genomic_DNA"/>
</dbReference>
<evidence type="ECO:0000256" key="1">
    <source>
        <dbReference type="ARBA" id="ARBA00004651"/>
    </source>
</evidence>
<keyword evidence="5 7" id="KW-0472">Membrane</keyword>
<evidence type="ECO:0000256" key="5">
    <source>
        <dbReference type="ARBA" id="ARBA00023136"/>
    </source>
</evidence>
<evidence type="ECO:0000256" key="3">
    <source>
        <dbReference type="ARBA" id="ARBA00022692"/>
    </source>
</evidence>
<sequence>MSSPSTGSSGSSGSPVPGYYPDPSIPGYIRYWNGGAWVPGTSRPAPRPGEELAPPPGQDAGGRGTPGPAAPAPASGGGSGVPAVEESGVMFFDEDPVRAQEPAASDGRGAAAAPVWSAAPAVEPPRTTWGAAEPQPQPERSAPDANLPATRGASAPATGTPAAGTPWGTEPRRSPQQPQEPERRQPQLPRPSQQQQSPQQSQAPQQSQPAVGEGTDGRRAGSAPLAQAAPAPWAQQVHELARQGPGGTGPGTGTGGGTAGGGVVAVPGQQGEPAGVVPWRPPVNDPFASMVQEQGRPAGLGRRLAARLLDTIIVMAVTGAAAVPLGTAAYHHLKDKVDEARQTGETVTVWLIDGTTGVQLAIVLGVALVAGLLYEVLPTAKWGRTLGKKLFGLRVVDIESQLAPGFGPSLRRWLTHTVLDALVVGVVGLVWCMVDRPWRQCWHDKAARTFVARQ</sequence>
<feature type="compositionally biased region" description="Low complexity" evidence="6">
    <location>
        <begin position="223"/>
        <end position="236"/>
    </location>
</feature>
<keyword evidence="11" id="KW-1185">Reference proteome</keyword>
<evidence type="ECO:0000259" key="8">
    <source>
        <dbReference type="Pfam" id="PF06271"/>
    </source>
</evidence>
<feature type="transmembrane region" description="Helical" evidence="7">
    <location>
        <begin position="350"/>
        <end position="374"/>
    </location>
</feature>
<feature type="compositionally biased region" description="Low complexity" evidence="6">
    <location>
        <begin position="186"/>
        <end position="209"/>
    </location>
</feature>
<accession>A0ABW8CDI6</accession>
<name>A0ABW8CDI6_9ACTN</name>
<dbReference type="InterPro" id="IPR051791">
    <property type="entry name" value="Pra-immunoreactive"/>
</dbReference>
<dbReference type="PANTHER" id="PTHR36115:SF4">
    <property type="entry name" value="MEMBRANE PROTEIN"/>
    <property type="match status" value="1"/>
</dbReference>